<protein>
    <submittedName>
        <fullName evidence="1">Uncharacterized protein</fullName>
    </submittedName>
</protein>
<dbReference type="EMBL" id="KN818260">
    <property type="protein sequence ID" value="KIL63337.1"/>
    <property type="molecule type" value="Genomic_DNA"/>
</dbReference>
<gene>
    <name evidence="1" type="ORF">M378DRAFT_198845</name>
</gene>
<accession>A0A0C2WNY5</accession>
<organism evidence="1 2">
    <name type="scientific">Amanita muscaria (strain Koide BX008)</name>
    <dbReference type="NCBI Taxonomy" id="946122"/>
    <lineage>
        <taxon>Eukaryota</taxon>
        <taxon>Fungi</taxon>
        <taxon>Dikarya</taxon>
        <taxon>Basidiomycota</taxon>
        <taxon>Agaricomycotina</taxon>
        <taxon>Agaricomycetes</taxon>
        <taxon>Agaricomycetidae</taxon>
        <taxon>Agaricales</taxon>
        <taxon>Pluteineae</taxon>
        <taxon>Amanitaceae</taxon>
        <taxon>Amanita</taxon>
    </lineage>
</organism>
<dbReference type="HOGENOM" id="CLU_1864624_0_0_1"/>
<reference evidence="1 2" key="1">
    <citation type="submission" date="2014-04" db="EMBL/GenBank/DDBJ databases">
        <title>Evolutionary Origins and Diversification of the Mycorrhizal Mutualists.</title>
        <authorList>
            <consortium name="DOE Joint Genome Institute"/>
            <consortium name="Mycorrhizal Genomics Consortium"/>
            <person name="Kohler A."/>
            <person name="Kuo A."/>
            <person name="Nagy L.G."/>
            <person name="Floudas D."/>
            <person name="Copeland A."/>
            <person name="Barry K.W."/>
            <person name="Cichocki N."/>
            <person name="Veneault-Fourrey C."/>
            <person name="LaButti K."/>
            <person name="Lindquist E.A."/>
            <person name="Lipzen A."/>
            <person name="Lundell T."/>
            <person name="Morin E."/>
            <person name="Murat C."/>
            <person name="Riley R."/>
            <person name="Ohm R."/>
            <person name="Sun H."/>
            <person name="Tunlid A."/>
            <person name="Henrissat B."/>
            <person name="Grigoriev I.V."/>
            <person name="Hibbett D.S."/>
            <person name="Martin F."/>
        </authorList>
    </citation>
    <scope>NUCLEOTIDE SEQUENCE [LARGE SCALE GENOMIC DNA]</scope>
    <source>
        <strain evidence="1 2">Koide BX008</strain>
    </source>
</reference>
<proteinExistence type="predicted"/>
<keyword evidence="2" id="KW-1185">Reference proteome</keyword>
<sequence>MVLNMEHVVPATTISLSSLSTLSGFVDYTAVVVLKSTFNDTAELCFAHNKGLPSATVSSPQGVTLTFASIVKPHTGKKILTAVQAGTARRHARKSAKDHHRHCQGHQVLYKMEHYQARECHHNKPDSRVGSCRVAYD</sequence>
<dbReference type="AlphaFoldDB" id="A0A0C2WNY5"/>
<evidence type="ECO:0000313" key="2">
    <source>
        <dbReference type="Proteomes" id="UP000054549"/>
    </source>
</evidence>
<dbReference type="Proteomes" id="UP000054549">
    <property type="component" value="Unassembled WGS sequence"/>
</dbReference>
<name>A0A0C2WNY5_AMAMK</name>
<evidence type="ECO:0000313" key="1">
    <source>
        <dbReference type="EMBL" id="KIL63337.1"/>
    </source>
</evidence>
<dbReference type="InParanoid" id="A0A0C2WNY5"/>